<name>A0A3G5A1I1_9VIRU</name>
<evidence type="ECO:0000313" key="2">
    <source>
        <dbReference type="EMBL" id="AYV81078.1"/>
    </source>
</evidence>
<feature type="region of interest" description="Disordered" evidence="1">
    <location>
        <begin position="110"/>
        <end position="131"/>
    </location>
</feature>
<dbReference type="EMBL" id="MK072257">
    <property type="protein sequence ID" value="AYV81078.1"/>
    <property type="molecule type" value="Genomic_DNA"/>
</dbReference>
<proteinExistence type="predicted"/>
<reference evidence="2" key="1">
    <citation type="submission" date="2018-10" db="EMBL/GenBank/DDBJ databases">
        <title>Hidden diversity of soil giant viruses.</title>
        <authorList>
            <person name="Schulz F."/>
            <person name="Alteio L."/>
            <person name="Goudeau D."/>
            <person name="Ryan E.M."/>
            <person name="Malmstrom R.R."/>
            <person name="Blanchard J."/>
            <person name="Woyke T."/>
        </authorList>
    </citation>
    <scope>NUCLEOTIDE SEQUENCE</scope>
    <source>
        <strain evidence="2">HAV1</strain>
    </source>
</reference>
<gene>
    <name evidence="2" type="ORF">Harvfovirus15_22</name>
</gene>
<protein>
    <submittedName>
        <fullName evidence="2">Uncharacterized protein</fullName>
    </submittedName>
</protein>
<evidence type="ECO:0000256" key="1">
    <source>
        <dbReference type="SAM" id="MobiDB-lite"/>
    </source>
</evidence>
<accession>A0A3G5A1I1</accession>
<organism evidence="2">
    <name type="scientific">Harvfovirus sp</name>
    <dbReference type="NCBI Taxonomy" id="2487768"/>
    <lineage>
        <taxon>Viruses</taxon>
        <taxon>Varidnaviria</taxon>
        <taxon>Bamfordvirae</taxon>
        <taxon>Nucleocytoviricota</taxon>
        <taxon>Megaviricetes</taxon>
        <taxon>Imitervirales</taxon>
        <taxon>Mimiviridae</taxon>
        <taxon>Klosneuvirinae</taxon>
    </lineage>
</organism>
<sequence length="424" mass="48271">MAKRKAVDDGSTRQLKGPFGGVYLYNLDFENKEEKVTYCTVLHCKEIADHLCSSHWNGVECKMCCHSYIPKNRPDQFRKVCSTCLAKLPKYFLPDVHRGIIKGTLSIPSPITRKETKTPRKKPSSNEGNIGKTFLWQSGIVKDDPEAGTDFLGVIIGVDDIDYRVCYIFLGKYGALGYKTQKCKYPPKIQCYISLEFIDEVNPRLLHSSLIPIRDGNVMPFSKISESNIRNIMWMDPEEKALTAFHEKLACSERLPISPSDGAIDDLFLDAIKHLPHPVKGGILKTSPSSLITLLQTEAKISPQNITLANPTAHGYKQLAKFAANFMLSADNFKSYVKYLFETRTKINFIFFEADLTSYKENLKQLFFQKTVFAEKFVLAMTLNETATTDFIPRLAHSHNYFLQKYSSDKASQFHCFVFYRNQP</sequence>